<dbReference type="SUPFAM" id="SSF50965">
    <property type="entry name" value="Galactose oxidase, central domain"/>
    <property type="match status" value="1"/>
</dbReference>
<dbReference type="PANTHER" id="PTHR45632:SF3">
    <property type="entry name" value="KELCH-LIKE PROTEIN 32"/>
    <property type="match status" value="1"/>
</dbReference>
<dbReference type="RefSeq" id="XP_013414187.1">
    <property type="nucleotide sequence ID" value="XM_013558733.1"/>
</dbReference>
<dbReference type="Gene3D" id="2.120.10.80">
    <property type="entry name" value="Kelch-type beta propeller"/>
    <property type="match status" value="2"/>
</dbReference>
<organism evidence="3 4">
    <name type="scientific">Lingula anatina</name>
    <name type="common">Brachiopod</name>
    <name type="synonym">Lingula unguis</name>
    <dbReference type="NCBI Taxonomy" id="7574"/>
    <lineage>
        <taxon>Eukaryota</taxon>
        <taxon>Metazoa</taxon>
        <taxon>Spiralia</taxon>
        <taxon>Lophotrochozoa</taxon>
        <taxon>Brachiopoda</taxon>
        <taxon>Linguliformea</taxon>
        <taxon>Lingulata</taxon>
        <taxon>Lingulida</taxon>
        <taxon>Linguloidea</taxon>
        <taxon>Lingulidae</taxon>
        <taxon>Lingula</taxon>
    </lineage>
</organism>
<dbReference type="Proteomes" id="UP000085678">
    <property type="component" value="Unplaced"/>
</dbReference>
<evidence type="ECO:0000256" key="2">
    <source>
        <dbReference type="ARBA" id="ARBA00022737"/>
    </source>
</evidence>
<keyword evidence="1" id="KW-0880">Kelch repeat</keyword>
<evidence type="ECO:0000313" key="3">
    <source>
        <dbReference type="Proteomes" id="UP000085678"/>
    </source>
</evidence>
<dbReference type="SMART" id="SM00612">
    <property type="entry name" value="Kelch"/>
    <property type="match status" value="4"/>
</dbReference>
<name>A0A1S3JV65_LINAN</name>
<evidence type="ECO:0000313" key="4">
    <source>
        <dbReference type="RefSeq" id="XP_013414187.1"/>
    </source>
</evidence>
<keyword evidence="2" id="KW-0677">Repeat</keyword>
<dbReference type="AlphaFoldDB" id="A0A1S3JV65"/>
<dbReference type="Pfam" id="PF01344">
    <property type="entry name" value="Kelch_1"/>
    <property type="match status" value="1"/>
</dbReference>
<dbReference type="STRING" id="7574.A0A1S3JV65"/>
<dbReference type="Pfam" id="PF24681">
    <property type="entry name" value="Kelch_KLHDC2_KLHL20_DRC7"/>
    <property type="match status" value="1"/>
</dbReference>
<dbReference type="OrthoDB" id="6052799at2759"/>
<dbReference type="InParanoid" id="A0A1S3JV65"/>
<dbReference type="KEGG" id="lak:106176373"/>
<proteinExistence type="predicted"/>
<accession>A0A1S3JV65</accession>
<dbReference type="InterPro" id="IPR011043">
    <property type="entry name" value="Gal_Oxase/kelch_b-propeller"/>
</dbReference>
<gene>
    <name evidence="4" type="primary">LOC106176373</name>
</gene>
<keyword evidence="3" id="KW-1185">Reference proteome</keyword>
<sequence>MTTDSNLDGWESRLLVFDRSGSGLVHSFVLDQSCASFKDNSAITESWVQTKSFVDFAVVSHENKLYITGGYNTDVRRHTKRVLRYDPVLDEWSENFPPMLKSRCMHQALVFDDRIHVIGGREKTDGRTTSCCDVYQPGAETWEKGSGLIGPRANHACATMGQEMYCSGGWNNDVPHENMWVYERDKWRQMDHDCPPKLTQNLERHCMVGVDGILYFIGGITYSRGQDDKLSKKTLSAVEAFKFRLPYSELSAVDMITPWVRNLPPMTYPRHSAASLVLGKKIFMIGGSDTDTNEEVKTVEAFDLENNTWEQVFTLKPDGFSNVTCAILKFPPEPEPPDPYADVKKLTERWVLW</sequence>
<dbReference type="PANTHER" id="PTHR45632">
    <property type="entry name" value="LD33804P"/>
    <property type="match status" value="1"/>
</dbReference>
<evidence type="ECO:0000256" key="1">
    <source>
        <dbReference type="ARBA" id="ARBA00022441"/>
    </source>
</evidence>
<protein>
    <submittedName>
        <fullName evidence="4">Kelch-like protein 9</fullName>
    </submittedName>
</protein>
<dbReference type="OMA" id="RANHACA"/>
<dbReference type="InterPro" id="IPR015915">
    <property type="entry name" value="Kelch-typ_b-propeller"/>
</dbReference>
<reference evidence="4" key="1">
    <citation type="submission" date="2025-08" db="UniProtKB">
        <authorList>
            <consortium name="RefSeq"/>
        </authorList>
    </citation>
    <scope>IDENTIFICATION</scope>
    <source>
        <tissue evidence="4">Gonads</tissue>
    </source>
</reference>
<dbReference type="GeneID" id="106176373"/>
<dbReference type="InterPro" id="IPR006652">
    <property type="entry name" value="Kelch_1"/>
</dbReference>